<reference evidence="7 10" key="1">
    <citation type="submission" date="2021-06" db="EMBL/GenBank/DDBJ databases">
        <title>Collection of gut derived symbiotic bacterial strains cultured from healthy donors.</title>
        <authorList>
            <person name="Lin H."/>
            <person name="Littmann E."/>
            <person name="Pamer E.G."/>
        </authorList>
    </citation>
    <scope>NUCLEOTIDE SEQUENCE</scope>
    <source>
        <strain evidence="8 10">MSK.21.70</strain>
        <strain evidence="7">MSK.21.82</strain>
    </source>
</reference>
<dbReference type="Proteomes" id="UP001197492">
    <property type="component" value="Unassembled WGS sequence"/>
</dbReference>
<organism evidence="7 9">
    <name type="scientific">Catenibacterium mitsuokai</name>
    <dbReference type="NCBI Taxonomy" id="100886"/>
    <lineage>
        <taxon>Bacteria</taxon>
        <taxon>Bacillati</taxon>
        <taxon>Bacillota</taxon>
        <taxon>Erysipelotrichia</taxon>
        <taxon>Erysipelotrichales</taxon>
        <taxon>Coprobacillaceae</taxon>
        <taxon>Catenibacterium</taxon>
    </lineage>
</organism>
<sequence>MFNYKRIEDIFNYIRSNDYTTAAKLADLFKVSERTIRTDINNLNNELQGASVQLKRKAGYYLEINDEDTFNSFLDSITSKESDSIDLDSSEDRIRFILNKLLYSHDYISTDELADLVYVSKNTFSNYIKIIKKSLPLYNLEYIVKPGVGIKIIGNESDKRDCIVNETHPLNEYSTVSAFSKGEKIYYNDVEVNYIVSLLINVFNKHKIQTDDYKLKNLTIYFALMISRILNDDYISVMNNTEIPNNIEKIMNEICESLSNYYDITITRGERQYISLHFISNIKYNNNSIDDQSIHNLIDSFLEGIYKGYNFDLRDDKILRSDLFYHFRTSISMMELHLENKNPLLNTIKTNYPLPFEISKTILSQSSNIITFPEDDIGYIALHIGAAIERCFSGSIKKKAVYLVCGSGQATARMLEARLHNVFANKLTVVKRLSLIEYLNCTENDFKEIDCVISTIPLDQSYVPTITVDFSLNQQDIEMVSRLITSIDQSKYEKIKKFFDSSLFVHKKKVNSKKELLGELSNLLLNESIIGDDYLDSVYKREELSNTNMNDVFALPHPLNVFAKQTKVAVAILDEPLKWNGDETVRIVFLLAIKNGDSLNMEHLYDVFIELVNNTKFQREVMCSKTYDQFLKTLIQHIQ</sequence>
<dbReference type="SMART" id="SM00420">
    <property type="entry name" value="HTH_DEOR"/>
    <property type="match status" value="1"/>
</dbReference>
<accession>A0AAW4MWG8</accession>
<dbReference type="InterPro" id="IPR001034">
    <property type="entry name" value="DeoR_HTH"/>
</dbReference>
<evidence type="ECO:0000256" key="2">
    <source>
        <dbReference type="ARBA" id="ARBA00023163"/>
    </source>
</evidence>
<dbReference type="GO" id="GO:0008982">
    <property type="term" value="F:protein-N(PI)-phosphohistidine-sugar phosphotransferase activity"/>
    <property type="evidence" value="ECO:0007669"/>
    <property type="project" value="InterPro"/>
</dbReference>
<dbReference type="EMBL" id="JAHOEF010000061">
    <property type="protein sequence ID" value="MBV3383279.1"/>
    <property type="molecule type" value="Genomic_DNA"/>
</dbReference>
<dbReference type="CDD" id="cd05568">
    <property type="entry name" value="PTS_IIB_bgl_like"/>
    <property type="match status" value="1"/>
</dbReference>
<evidence type="ECO:0000259" key="5">
    <source>
        <dbReference type="PROSITE" id="PS51099"/>
    </source>
</evidence>
<dbReference type="InterPro" id="IPR050661">
    <property type="entry name" value="BglG_antiterminators"/>
</dbReference>
<proteinExistence type="predicted"/>
<dbReference type="PANTHER" id="PTHR30185">
    <property type="entry name" value="CRYPTIC BETA-GLUCOSIDE BGL OPERON ANTITERMINATOR"/>
    <property type="match status" value="1"/>
</dbReference>
<keyword evidence="10" id="KW-1185">Reference proteome</keyword>
<keyword evidence="2" id="KW-0804">Transcription</keyword>
<dbReference type="Pfam" id="PF08279">
    <property type="entry name" value="HTH_11"/>
    <property type="match status" value="1"/>
</dbReference>
<dbReference type="PROSITE" id="PS51094">
    <property type="entry name" value="PTS_EIIA_TYPE_2"/>
    <property type="match status" value="1"/>
</dbReference>
<protein>
    <submittedName>
        <fullName evidence="7">BglG family transcription antiterminator</fullName>
    </submittedName>
</protein>
<dbReference type="InterPro" id="IPR007737">
    <property type="entry name" value="Mga_HTH"/>
</dbReference>
<dbReference type="Pfam" id="PF00359">
    <property type="entry name" value="PTS_EIIA_2"/>
    <property type="match status" value="1"/>
</dbReference>
<dbReference type="EMBL" id="JAHOEL010000057">
    <property type="protein sequence ID" value="MBV3393260.1"/>
    <property type="molecule type" value="Genomic_DNA"/>
</dbReference>
<evidence type="ECO:0000259" key="6">
    <source>
        <dbReference type="PROSITE" id="PS51372"/>
    </source>
</evidence>
<evidence type="ECO:0000313" key="8">
    <source>
        <dbReference type="EMBL" id="MBV3393260.1"/>
    </source>
</evidence>
<dbReference type="InterPro" id="IPR011608">
    <property type="entry name" value="PRD"/>
</dbReference>
<dbReference type="PROSITE" id="PS51000">
    <property type="entry name" value="HTH_DEOR_2"/>
    <property type="match status" value="1"/>
</dbReference>
<name>A0AAW4MWG8_9FIRM</name>
<dbReference type="InterPro" id="IPR002178">
    <property type="entry name" value="PTS_EIIA_type-2_dom"/>
</dbReference>
<evidence type="ECO:0000313" key="10">
    <source>
        <dbReference type="Proteomes" id="UP001197492"/>
    </source>
</evidence>
<evidence type="ECO:0000256" key="1">
    <source>
        <dbReference type="ARBA" id="ARBA00023015"/>
    </source>
</evidence>
<dbReference type="InterPro" id="IPR013196">
    <property type="entry name" value="HTH_11"/>
</dbReference>
<dbReference type="PROSITE" id="PS51099">
    <property type="entry name" value="PTS_EIIB_TYPE_2"/>
    <property type="match status" value="1"/>
</dbReference>
<dbReference type="AlphaFoldDB" id="A0AAW4MWG8"/>
<dbReference type="PROSITE" id="PS51372">
    <property type="entry name" value="PRD_2"/>
    <property type="match status" value="2"/>
</dbReference>
<dbReference type="GO" id="GO:0009401">
    <property type="term" value="P:phosphoenolpyruvate-dependent sugar phosphotransferase system"/>
    <property type="evidence" value="ECO:0007669"/>
    <property type="project" value="InterPro"/>
</dbReference>
<dbReference type="Proteomes" id="UP001196408">
    <property type="component" value="Unassembled WGS sequence"/>
</dbReference>
<evidence type="ECO:0000313" key="7">
    <source>
        <dbReference type="EMBL" id="MBV3383279.1"/>
    </source>
</evidence>
<feature type="domain" description="PTS EIIA type-2" evidence="4">
    <location>
        <begin position="497"/>
        <end position="638"/>
    </location>
</feature>
<comment type="caution">
    <text evidence="7">The sequence shown here is derived from an EMBL/GenBank/DDBJ whole genome shotgun (WGS) entry which is preliminary data.</text>
</comment>
<dbReference type="InterPro" id="IPR013011">
    <property type="entry name" value="PTS_EIIB_2"/>
</dbReference>
<feature type="domain" description="HTH deoR-type" evidence="3">
    <location>
        <begin position="3"/>
        <end position="60"/>
    </location>
</feature>
<evidence type="ECO:0000259" key="4">
    <source>
        <dbReference type="PROSITE" id="PS51094"/>
    </source>
</evidence>
<gene>
    <name evidence="7" type="ORF">KSV97_08630</name>
    <name evidence="8" type="ORF">KSW06_08340</name>
</gene>
<dbReference type="Pfam" id="PF05043">
    <property type="entry name" value="Mga"/>
    <property type="match status" value="1"/>
</dbReference>
<feature type="domain" description="PTS EIIB type-2" evidence="5">
    <location>
        <begin position="398"/>
        <end position="492"/>
    </location>
</feature>
<dbReference type="RefSeq" id="WP_217748009.1">
    <property type="nucleotide sequence ID" value="NZ_JAHOEB010000061.1"/>
</dbReference>
<keyword evidence="1" id="KW-0805">Transcription regulation</keyword>
<evidence type="ECO:0000313" key="9">
    <source>
        <dbReference type="Proteomes" id="UP001196408"/>
    </source>
</evidence>
<dbReference type="Pfam" id="PF00874">
    <property type="entry name" value="PRD"/>
    <property type="match status" value="2"/>
</dbReference>
<dbReference type="GO" id="GO:0003700">
    <property type="term" value="F:DNA-binding transcription factor activity"/>
    <property type="evidence" value="ECO:0007669"/>
    <property type="project" value="InterPro"/>
</dbReference>
<dbReference type="PANTHER" id="PTHR30185:SF13">
    <property type="entry name" value="LICABCH OPERON REGULATOR-RELATED"/>
    <property type="match status" value="1"/>
</dbReference>
<evidence type="ECO:0000259" key="3">
    <source>
        <dbReference type="PROSITE" id="PS51000"/>
    </source>
</evidence>
<feature type="domain" description="PRD" evidence="6">
    <location>
        <begin position="289"/>
        <end position="394"/>
    </location>
</feature>
<feature type="domain" description="PRD" evidence="6">
    <location>
        <begin position="186"/>
        <end position="288"/>
    </location>
</feature>